<dbReference type="AlphaFoldDB" id="A4CAH3"/>
<gene>
    <name evidence="2" type="ORF">PTD2_21237</name>
</gene>
<keyword evidence="1" id="KW-0472">Membrane</keyword>
<organism evidence="2 3">
    <name type="scientific">Pseudoalteromonas tunicata D2</name>
    <dbReference type="NCBI Taxonomy" id="87626"/>
    <lineage>
        <taxon>Bacteria</taxon>
        <taxon>Pseudomonadati</taxon>
        <taxon>Pseudomonadota</taxon>
        <taxon>Gammaproteobacteria</taxon>
        <taxon>Alteromonadales</taxon>
        <taxon>Pseudoalteromonadaceae</taxon>
        <taxon>Pseudoalteromonas</taxon>
    </lineage>
</organism>
<dbReference type="HOGENOM" id="CLU_2452377_0_0_6"/>
<keyword evidence="1" id="KW-1133">Transmembrane helix</keyword>
<protein>
    <submittedName>
        <fullName evidence="2">Uncharacterized protein</fullName>
    </submittedName>
</protein>
<evidence type="ECO:0000256" key="1">
    <source>
        <dbReference type="SAM" id="Phobius"/>
    </source>
</evidence>
<name>A4CAH3_9GAMM</name>
<feature type="transmembrane region" description="Helical" evidence="1">
    <location>
        <begin position="61"/>
        <end position="83"/>
    </location>
</feature>
<accession>A4CAH3</accession>
<dbReference type="EMBL" id="AAOH01000004">
    <property type="protein sequence ID" value="EAR28381.1"/>
    <property type="molecule type" value="Genomic_DNA"/>
</dbReference>
<evidence type="ECO:0000313" key="3">
    <source>
        <dbReference type="Proteomes" id="UP000006201"/>
    </source>
</evidence>
<evidence type="ECO:0000313" key="2">
    <source>
        <dbReference type="EMBL" id="EAR28381.1"/>
    </source>
</evidence>
<dbReference type="OrthoDB" id="6228427at2"/>
<keyword evidence="1" id="KW-0812">Transmembrane</keyword>
<comment type="caution">
    <text evidence="2">The sequence shown here is derived from an EMBL/GenBank/DDBJ whole genome shotgun (WGS) entry which is preliminary data.</text>
</comment>
<reference evidence="2 3" key="1">
    <citation type="submission" date="2006-02" db="EMBL/GenBank/DDBJ databases">
        <authorList>
            <person name="Moran M.A."/>
            <person name="Kjelleberg S."/>
            <person name="Egan S."/>
            <person name="Saunders N."/>
            <person name="Thomas T."/>
            <person name="Ferriera S."/>
            <person name="Johnson J."/>
            <person name="Kravitz S."/>
            <person name="Halpern A."/>
            <person name="Remington K."/>
            <person name="Beeson K."/>
            <person name="Tran B."/>
            <person name="Rogers Y.-H."/>
            <person name="Friedman R."/>
            <person name="Venter J.C."/>
        </authorList>
    </citation>
    <scope>NUCLEOTIDE SEQUENCE [LARGE SCALE GENOMIC DNA]</scope>
    <source>
        <strain evidence="2 3">D2</strain>
    </source>
</reference>
<keyword evidence="3" id="KW-1185">Reference proteome</keyword>
<dbReference type="STRING" id="87626.PTD2_21237"/>
<dbReference type="RefSeq" id="WP_009840211.1">
    <property type="nucleotide sequence ID" value="NZ_CH959301.1"/>
</dbReference>
<dbReference type="Proteomes" id="UP000006201">
    <property type="component" value="Unassembled WGS sequence"/>
</dbReference>
<proteinExistence type="predicted"/>
<sequence>MLILLFFFLLISFLSLFVGALMALFSVNEQTLKESGYSNAVAIFHLPELFQKKWYKPNRLYVRKMIIGGFIGCLSGFALLYILNKLGLV</sequence>
<feature type="transmembrane region" description="Helical" evidence="1">
    <location>
        <begin position="6"/>
        <end position="27"/>
    </location>
</feature>